<gene>
    <name evidence="2" type="ORF">ColSpa_12776</name>
</gene>
<protein>
    <submittedName>
        <fullName evidence="2">Uncharacterized protein</fullName>
    </submittedName>
</protein>
<evidence type="ECO:0000313" key="3">
    <source>
        <dbReference type="Proteomes" id="UP001055115"/>
    </source>
</evidence>
<dbReference type="Proteomes" id="UP001055115">
    <property type="component" value="Unassembled WGS sequence"/>
</dbReference>
<evidence type="ECO:0000313" key="2">
    <source>
        <dbReference type="EMBL" id="GKT52595.1"/>
    </source>
</evidence>
<organism evidence="2 3">
    <name type="scientific">Colletotrichum spaethianum</name>
    <dbReference type="NCBI Taxonomy" id="700344"/>
    <lineage>
        <taxon>Eukaryota</taxon>
        <taxon>Fungi</taxon>
        <taxon>Dikarya</taxon>
        <taxon>Ascomycota</taxon>
        <taxon>Pezizomycotina</taxon>
        <taxon>Sordariomycetes</taxon>
        <taxon>Hypocreomycetidae</taxon>
        <taxon>Glomerellales</taxon>
        <taxon>Glomerellaceae</taxon>
        <taxon>Colletotrichum</taxon>
        <taxon>Colletotrichum spaethianum species complex</taxon>
    </lineage>
</organism>
<proteinExistence type="predicted"/>
<dbReference type="RefSeq" id="XP_049134945.1">
    <property type="nucleotide sequence ID" value="XM_049278988.1"/>
</dbReference>
<accession>A0AA37PHT8</accession>
<keyword evidence="3" id="KW-1185">Reference proteome</keyword>
<evidence type="ECO:0000256" key="1">
    <source>
        <dbReference type="SAM" id="MobiDB-lite"/>
    </source>
</evidence>
<name>A0AA37PHT8_9PEZI</name>
<reference evidence="2 3" key="1">
    <citation type="submission" date="2022-03" db="EMBL/GenBank/DDBJ databases">
        <title>Genome data of Colletotrichum spp.</title>
        <authorList>
            <person name="Utami Y.D."/>
            <person name="Hiruma K."/>
        </authorList>
    </citation>
    <scope>NUCLEOTIDE SEQUENCE [LARGE SCALE GENOMIC DNA]</scope>
    <source>
        <strain evidence="2 3">MAFF 239500</strain>
    </source>
</reference>
<dbReference type="GeneID" id="73333578"/>
<comment type="caution">
    <text evidence="2">The sequence shown here is derived from an EMBL/GenBank/DDBJ whole genome shotgun (WGS) entry which is preliminary data.</text>
</comment>
<dbReference type="AlphaFoldDB" id="A0AA37PHT8"/>
<feature type="region of interest" description="Disordered" evidence="1">
    <location>
        <begin position="1"/>
        <end position="57"/>
    </location>
</feature>
<dbReference type="EMBL" id="BQXU01000072">
    <property type="protein sequence ID" value="GKT52595.1"/>
    <property type="molecule type" value="Genomic_DNA"/>
</dbReference>
<sequence>MQPSGPARHPEPTDANQAANHRGRSSPSAAAEKGKRKGPSLVSPTDRVADGRTGMGTPLCFCSAI</sequence>